<dbReference type="AlphaFoldDB" id="A0A328X0P2"/>
<comment type="caution">
    <text evidence="2">The sequence shown here is derived from an EMBL/GenBank/DDBJ whole genome shotgun (WGS) entry which is preliminary data.</text>
</comment>
<sequence>MKTKSSKFVINLKVANVKIKVITLVTLFFLVLSCAKKDKNETTDTMVVDSTEVVVNDDHNARNSLDYMGVYEGILPCADCEGIETILQLENDESYILNTIYLVKTKHINKTKKSNNEVRGVYTWNDAGNTIVLSGIENAPNQFFVGENYLIQLDMDGNKIEGDLAEKYVLQKKSDSGEIPPPPPPPAPDSIKGNFIPQKTLFTFNKWKLVELNGEPVQNTSDSKKEMFIQLNKENRYAAFIGCNNMMGGFELKEDVMRIKFTKGASTMMACPDMTTEQEFAEMLEKVDNYSLNGNSLSFNRARMAPLARFEAMK</sequence>
<evidence type="ECO:0000313" key="2">
    <source>
        <dbReference type="EMBL" id="RAR50976.1"/>
    </source>
</evidence>
<dbReference type="Pfam" id="PF03724">
    <property type="entry name" value="META"/>
    <property type="match status" value="1"/>
</dbReference>
<dbReference type="Gene3D" id="2.40.128.270">
    <property type="match status" value="1"/>
</dbReference>
<proteinExistence type="predicted"/>
<feature type="domain" description="DUF306" evidence="1">
    <location>
        <begin position="205"/>
        <end position="311"/>
    </location>
</feature>
<organism evidence="2 3">
    <name type="scientific">Flavobacterium lacus</name>
    <dbReference type="NCBI Taxonomy" id="1353778"/>
    <lineage>
        <taxon>Bacteria</taxon>
        <taxon>Pseudomonadati</taxon>
        <taxon>Bacteroidota</taxon>
        <taxon>Flavobacteriia</taxon>
        <taxon>Flavobacteriales</taxon>
        <taxon>Flavobacteriaceae</taxon>
        <taxon>Flavobacterium</taxon>
    </lineage>
</organism>
<keyword evidence="3" id="KW-1185">Reference proteome</keyword>
<dbReference type="Gene3D" id="2.40.128.640">
    <property type="match status" value="1"/>
</dbReference>
<dbReference type="PANTHER" id="PTHR35535:SF1">
    <property type="entry name" value="HEAT SHOCK PROTEIN HSLJ"/>
    <property type="match status" value="1"/>
</dbReference>
<dbReference type="EMBL" id="QLSV01000001">
    <property type="protein sequence ID" value="RAR50976.1"/>
    <property type="molecule type" value="Genomic_DNA"/>
</dbReference>
<reference evidence="2 3" key="1">
    <citation type="submission" date="2018-06" db="EMBL/GenBank/DDBJ databases">
        <title>Genomic Encyclopedia of Type Strains, Phase III (KMG-III): the genomes of soil and plant-associated and newly described type strains.</title>
        <authorList>
            <person name="Whitman W."/>
        </authorList>
    </citation>
    <scope>NUCLEOTIDE SEQUENCE [LARGE SCALE GENOMIC DNA]</scope>
    <source>
        <strain evidence="2 3">CGMCC 1.12504</strain>
    </source>
</reference>
<dbReference type="PROSITE" id="PS51257">
    <property type="entry name" value="PROKAR_LIPOPROTEIN"/>
    <property type="match status" value="1"/>
</dbReference>
<evidence type="ECO:0000259" key="1">
    <source>
        <dbReference type="Pfam" id="PF03724"/>
    </source>
</evidence>
<protein>
    <submittedName>
        <fullName evidence="2">META domain-containing protein</fullName>
    </submittedName>
</protein>
<dbReference type="Proteomes" id="UP000249518">
    <property type="component" value="Unassembled WGS sequence"/>
</dbReference>
<accession>A0A328X0P2</accession>
<gene>
    <name evidence="2" type="ORF">B0I10_101148</name>
</gene>
<dbReference type="Pfam" id="PF04170">
    <property type="entry name" value="NlpE"/>
    <property type="match status" value="1"/>
</dbReference>
<dbReference type="InterPro" id="IPR005184">
    <property type="entry name" value="DUF306_Meta_HslJ"/>
</dbReference>
<dbReference type="InterPro" id="IPR007298">
    <property type="entry name" value="Cu-R_lipoprotein_NlpE"/>
</dbReference>
<dbReference type="InterPro" id="IPR038670">
    <property type="entry name" value="HslJ-like_sf"/>
</dbReference>
<name>A0A328X0P2_9FLAO</name>
<evidence type="ECO:0000313" key="3">
    <source>
        <dbReference type="Proteomes" id="UP000249518"/>
    </source>
</evidence>
<dbReference type="InterPro" id="IPR053147">
    <property type="entry name" value="Hsp_HslJ-like"/>
</dbReference>
<dbReference type="PANTHER" id="PTHR35535">
    <property type="entry name" value="HEAT SHOCK PROTEIN HSLJ"/>
    <property type="match status" value="1"/>
</dbReference>